<dbReference type="RefSeq" id="WP_137257003.1">
    <property type="nucleotide sequence ID" value="NZ_JBHSPQ010000003.1"/>
</dbReference>
<dbReference type="SUPFAM" id="SSF55298">
    <property type="entry name" value="YjgF-like"/>
    <property type="match status" value="1"/>
</dbReference>
<dbReference type="PANTHER" id="PTHR11803">
    <property type="entry name" value="2-IMINOBUTANOATE/2-IMINOPROPANOATE DEAMINASE RIDA"/>
    <property type="match status" value="1"/>
</dbReference>
<dbReference type="InterPro" id="IPR006175">
    <property type="entry name" value="YjgF/YER057c/UK114"/>
</dbReference>
<dbReference type="InterPro" id="IPR035959">
    <property type="entry name" value="RutC-like_sf"/>
</dbReference>
<name>A0A4U3LM27_9ACTN</name>
<gene>
    <name evidence="1" type="ORF">FDA38_27340</name>
</gene>
<proteinExistence type="predicted"/>
<dbReference type="Gene3D" id="3.30.1330.40">
    <property type="entry name" value="RutC-like"/>
    <property type="match status" value="1"/>
</dbReference>
<sequence>MSGIEAHPYSDAVVAGGLVFVSGSLPLRPDGVVVGGRAEALTEAMETVRRRLATVNARVEDVVKATYYLTDITLRDEANAQFCEVWSEPRPARTVVEVAELPYGSVVEIDIVALAP</sequence>
<dbReference type="AlphaFoldDB" id="A0A4U3LM27"/>
<reference evidence="1 2" key="1">
    <citation type="submission" date="2019-04" db="EMBL/GenBank/DDBJ databases">
        <title>Kribbella sp. NEAU-THZ 27 nov., a novel actinomycete isolated from soil.</title>
        <authorList>
            <person name="Duan L."/>
        </authorList>
    </citation>
    <scope>NUCLEOTIDE SEQUENCE [LARGE SCALE GENOMIC DNA]</scope>
    <source>
        <strain evidence="2">NEAU-THZ27</strain>
    </source>
</reference>
<dbReference type="Proteomes" id="UP000305836">
    <property type="component" value="Unassembled WGS sequence"/>
</dbReference>
<dbReference type="GO" id="GO:0019239">
    <property type="term" value="F:deaminase activity"/>
    <property type="evidence" value="ECO:0007669"/>
    <property type="project" value="TreeGrafter"/>
</dbReference>
<dbReference type="GO" id="GO:0005829">
    <property type="term" value="C:cytosol"/>
    <property type="evidence" value="ECO:0007669"/>
    <property type="project" value="TreeGrafter"/>
</dbReference>
<dbReference type="PANTHER" id="PTHR11803:SF39">
    <property type="entry name" value="2-IMINOBUTANOATE_2-IMINOPROPANOATE DEAMINASE"/>
    <property type="match status" value="1"/>
</dbReference>
<evidence type="ECO:0000313" key="2">
    <source>
        <dbReference type="Proteomes" id="UP000305836"/>
    </source>
</evidence>
<comment type="caution">
    <text evidence="1">The sequence shown here is derived from an EMBL/GenBank/DDBJ whole genome shotgun (WGS) entry which is preliminary data.</text>
</comment>
<organism evidence="1 2">
    <name type="scientific">Kribbella jiaozuonensis</name>
    <dbReference type="NCBI Taxonomy" id="2575441"/>
    <lineage>
        <taxon>Bacteria</taxon>
        <taxon>Bacillati</taxon>
        <taxon>Actinomycetota</taxon>
        <taxon>Actinomycetes</taxon>
        <taxon>Propionibacteriales</taxon>
        <taxon>Kribbellaceae</taxon>
        <taxon>Kribbella</taxon>
    </lineage>
</organism>
<dbReference type="EMBL" id="SZPZ01000004">
    <property type="protein sequence ID" value="TKK76134.1"/>
    <property type="molecule type" value="Genomic_DNA"/>
</dbReference>
<dbReference type="OrthoDB" id="9803101at2"/>
<keyword evidence="2" id="KW-1185">Reference proteome</keyword>
<accession>A0A4U3LM27</accession>
<evidence type="ECO:0000313" key="1">
    <source>
        <dbReference type="EMBL" id="TKK76134.1"/>
    </source>
</evidence>
<protein>
    <submittedName>
        <fullName evidence="1">RidA family protein</fullName>
    </submittedName>
</protein>
<dbReference type="CDD" id="cd00448">
    <property type="entry name" value="YjgF_YER057c_UK114_family"/>
    <property type="match status" value="1"/>
</dbReference>
<dbReference type="Pfam" id="PF01042">
    <property type="entry name" value="Ribonuc_L-PSP"/>
    <property type="match status" value="1"/>
</dbReference>